<dbReference type="PANTHER" id="PTHR11559">
    <property type="entry name" value="CARBOXYLESTERASE"/>
    <property type="match status" value="1"/>
</dbReference>
<evidence type="ECO:0000256" key="2">
    <source>
        <dbReference type="SAM" id="SignalP"/>
    </source>
</evidence>
<reference evidence="4" key="1">
    <citation type="submission" date="2021-06" db="EMBL/GenBank/DDBJ databases">
        <authorList>
            <person name="Hodson N. C."/>
            <person name="Mongue J. A."/>
            <person name="Jaron S. K."/>
        </authorList>
    </citation>
    <scope>NUCLEOTIDE SEQUENCE</scope>
</reference>
<dbReference type="Proteomes" id="UP000708208">
    <property type="component" value="Unassembled WGS sequence"/>
</dbReference>
<evidence type="ECO:0000259" key="3">
    <source>
        <dbReference type="Pfam" id="PF00135"/>
    </source>
</evidence>
<dbReference type="AlphaFoldDB" id="A0A8J2NVH0"/>
<dbReference type="InterPro" id="IPR050309">
    <property type="entry name" value="Type-B_Carboxylest/Lipase"/>
</dbReference>
<keyword evidence="2" id="KW-0732">Signal</keyword>
<dbReference type="OrthoDB" id="3200163at2759"/>
<evidence type="ECO:0000313" key="5">
    <source>
        <dbReference type="Proteomes" id="UP000708208"/>
    </source>
</evidence>
<proteinExistence type="predicted"/>
<gene>
    <name evidence="4" type="ORF">AFUS01_LOCUS5589</name>
</gene>
<protein>
    <recommendedName>
        <fullName evidence="3">Carboxylesterase type B domain-containing protein</fullName>
    </recommendedName>
</protein>
<keyword evidence="5" id="KW-1185">Reference proteome</keyword>
<evidence type="ECO:0000313" key="4">
    <source>
        <dbReference type="EMBL" id="CAG7716059.1"/>
    </source>
</evidence>
<sequence length="236" mass="27212">MPPIILVFTIFVAQVIATQSIFNHEGIKPQWAVETDEDIISPRNIYHLNSTVPIVKCPAGTFRGSLKYTRGGKRYFEFQSIPYAEPPKRFEPAVLKAPIEGEHDATPVPPVCPQIPLDQTEFTGQEDCLYLSVSKPDESHCRREMSNGKLLPVIFWIHPGSFEHENGFGYKKPVITHIDDEQFLFPKYKLWLSGTEQYEFSKDMVELWTNFMRSGKPYGRATEKIPWEMTNFREPN</sequence>
<organism evidence="4 5">
    <name type="scientific">Allacma fusca</name>
    <dbReference type="NCBI Taxonomy" id="39272"/>
    <lineage>
        <taxon>Eukaryota</taxon>
        <taxon>Metazoa</taxon>
        <taxon>Ecdysozoa</taxon>
        <taxon>Arthropoda</taxon>
        <taxon>Hexapoda</taxon>
        <taxon>Collembola</taxon>
        <taxon>Symphypleona</taxon>
        <taxon>Sminthuridae</taxon>
        <taxon>Allacma</taxon>
    </lineage>
</organism>
<accession>A0A8J2NVH0</accession>
<name>A0A8J2NVH0_9HEXA</name>
<feature type="non-terminal residue" evidence="4">
    <location>
        <position position="1"/>
    </location>
</feature>
<dbReference type="Pfam" id="PF00135">
    <property type="entry name" value="COesterase"/>
    <property type="match status" value="1"/>
</dbReference>
<evidence type="ECO:0000256" key="1">
    <source>
        <dbReference type="ARBA" id="ARBA00023180"/>
    </source>
</evidence>
<keyword evidence="1" id="KW-0325">Glycoprotein</keyword>
<feature type="domain" description="Carboxylesterase type B" evidence="3">
    <location>
        <begin position="53"/>
        <end position="167"/>
    </location>
</feature>
<feature type="chain" id="PRO_5035225806" description="Carboxylesterase type B domain-containing protein" evidence="2">
    <location>
        <begin position="18"/>
        <end position="236"/>
    </location>
</feature>
<feature type="signal peptide" evidence="2">
    <location>
        <begin position="1"/>
        <end position="17"/>
    </location>
</feature>
<comment type="caution">
    <text evidence="4">The sequence shown here is derived from an EMBL/GenBank/DDBJ whole genome shotgun (WGS) entry which is preliminary data.</text>
</comment>
<dbReference type="InterPro" id="IPR002018">
    <property type="entry name" value="CarbesteraseB"/>
</dbReference>
<dbReference type="EMBL" id="CAJVCH010035625">
    <property type="protein sequence ID" value="CAG7716059.1"/>
    <property type="molecule type" value="Genomic_DNA"/>
</dbReference>